<evidence type="ECO:0000313" key="8">
    <source>
        <dbReference type="EMBL" id="MBB3208817.1"/>
    </source>
</evidence>
<keyword evidence="9" id="KW-1185">Reference proteome</keyword>
<keyword evidence="4 8" id="KW-0238">DNA-binding</keyword>
<dbReference type="RefSeq" id="WP_184306983.1">
    <property type="nucleotide sequence ID" value="NZ_JACHXU010000018.1"/>
</dbReference>
<evidence type="ECO:0000256" key="3">
    <source>
        <dbReference type="ARBA" id="ARBA00023015"/>
    </source>
</evidence>
<dbReference type="CDD" id="cd17546">
    <property type="entry name" value="REC_hyHK_CKI1_RcsC-like"/>
    <property type="match status" value="1"/>
</dbReference>
<dbReference type="EMBL" id="JACHXU010000018">
    <property type="protein sequence ID" value="MBB3208817.1"/>
    <property type="molecule type" value="Genomic_DNA"/>
</dbReference>
<protein>
    <submittedName>
        <fullName evidence="8">DNA-binding NtrC family response regulator</fullName>
    </submittedName>
</protein>
<feature type="domain" description="Response regulatory" evidence="7">
    <location>
        <begin position="127"/>
        <end position="238"/>
    </location>
</feature>
<evidence type="ECO:0000256" key="1">
    <source>
        <dbReference type="ARBA" id="ARBA00022553"/>
    </source>
</evidence>
<evidence type="ECO:0000256" key="5">
    <source>
        <dbReference type="ARBA" id="ARBA00023163"/>
    </source>
</evidence>
<name>A0A7W5E3U5_9BACT</name>
<comment type="caution">
    <text evidence="8">The sequence shown here is derived from an EMBL/GenBank/DDBJ whole genome shotgun (WGS) entry which is preliminary data.</text>
</comment>
<dbReference type="Pfam" id="PF00072">
    <property type="entry name" value="Response_reg"/>
    <property type="match status" value="2"/>
</dbReference>
<dbReference type="PANTHER" id="PTHR44591:SF3">
    <property type="entry name" value="RESPONSE REGULATORY DOMAIN-CONTAINING PROTEIN"/>
    <property type="match status" value="1"/>
</dbReference>
<evidence type="ECO:0000256" key="2">
    <source>
        <dbReference type="ARBA" id="ARBA00023012"/>
    </source>
</evidence>
<dbReference type="Proteomes" id="UP000536179">
    <property type="component" value="Unassembled WGS sequence"/>
</dbReference>
<evidence type="ECO:0000313" key="9">
    <source>
        <dbReference type="Proteomes" id="UP000536179"/>
    </source>
</evidence>
<dbReference type="InterPro" id="IPR001789">
    <property type="entry name" value="Sig_transdc_resp-reg_receiver"/>
</dbReference>
<sequence length="245" mass="27360">MPSKSDSTRILVVDDDADIRSNICDILENLGYDVDTAADGKEALELVHRQRYDIALLDYMMPGMNGVELYREIRQVRPDLIAIMITAHAGSDGTDQARDAGTWRVLPKPLDLQALLPLIDEVSRWPIILVVDDDEAFCDNVWQTLQGHDYRVNVAHTEAEGVEKAGQSPYQAAIVDLRLNDGDGRHVIEIVKRVRPDAKLLVVTGSRDRAEDITEQIEGLCYKPVDMDQLLQLLDRCRTGVNGNG</sequence>
<dbReference type="InterPro" id="IPR050595">
    <property type="entry name" value="Bact_response_regulator"/>
</dbReference>
<dbReference type="GO" id="GO:0003677">
    <property type="term" value="F:DNA binding"/>
    <property type="evidence" value="ECO:0007669"/>
    <property type="project" value="UniProtKB-KW"/>
</dbReference>
<keyword evidence="3" id="KW-0805">Transcription regulation</keyword>
<accession>A0A7W5E3U5</accession>
<feature type="modified residue" description="4-aspartylphosphate" evidence="6">
    <location>
        <position position="176"/>
    </location>
</feature>
<dbReference type="Gene3D" id="3.40.50.2300">
    <property type="match status" value="2"/>
</dbReference>
<dbReference type="GO" id="GO:0000160">
    <property type="term" value="P:phosphorelay signal transduction system"/>
    <property type="evidence" value="ECO:0007669"/>
    <property type="project" value="UniProtKB-KW"/>
</dbReference>
<keyword evidence="2" id="KW-0902">Two-component regulatory system</keyword>
<dbReference type="PROSITE" id="PS50110">
    <property type="entry name" value="RESPONSE_REGULATORY"/>
    <property type="match status" value="2"/>
</dbReference>
<dbReference type="SMART" id="SM00448">
    <property type="entry name" value="REC"/>
    <property type="match status" value="2"/>
</dbReference>
<dbReference type="SUPFAM" id="SSF52172">
    <property type="entry name" value="CheY-like"/>
    <property type="match status" value="2"/>
</dbReference>
<dbReference type="InterPro" id="IPR011006">
    <property type="entry name" value="CheY-like_superfamily"/>
</dbReference>
<dbReference type="FunFam" id="3.40.50.2300:FF:000001">
    <property type="entry name" value="DNA-binding response regulator PhoB"/>
    <property type="match status" value="1"/>
</dbReference>
<gene>
    <name evidence="8" type="ORF">FHS27_004650</name>
</gene>
<keyword evidence="1 6" id="KW-0597">Phosphoprotein</keyword>
<evidence type="ECO:0000256" key="4">
    <source>
        <dbReference type="ARBA" id="ARBA00023125"/>
    </source>
</evidence>
<feature type="domain" description="Response regulatory" evidence="7">
    <location>
        <begin position="9"/>
        <end position="123"/>
    </location>
</feature>
<reference evidence="8 9" key="1">
    <citation type="submission" date="2020-08" db="EMBL/GenBank/DDBJ databases">
        <title>Genomic Encyclopedia of Type Strains, Phase III (KMG-III): the genomes of soil and plant-associated and newly described type strains.</title>
        <authorList>
            <person name="Whitman W."/>
        </authorList>
    </citation>
    <scope>NUCLEOTIDE SEQUENCE [LARGE SCALE GENOMIC DNA]</scope>
    <source>
        <strain evidence="8 9">CECT 8075</strain>
    </source>
</reference>
<keyword evidence="5" id="KW-0804">Transcription</keyword>
<dbReference type="AlphaFoldDB" id="A0A7W5E3U5"/>
<organism evidence="8 9">
    <name type="scientific">Aporhodopirellula rubra</name>
    <dbReference type="NCBI Taxonomy" id="980271"/>
    <lineage>
        <taxon>Bacteria</taxon>
        <taxon>Pseudomonadati</taxon>
        <taxon>Planctomycetota</taxon>
        <taxon>Planctomycetia</taxon>
        <taxon>Pirellulales</taxon>
        <taxon>Pirellulaceae</taxon>
        <taxon>Aporhodopirellula</taxon>
    </lineage>
</organism>
<proteinExistence type="predicted"/>
<dbReference type="PANTHER" id="PTHR44591">
    <property type="entry name" value="STRESS RESPONSE REGULATOR PROTEIN 1"/>
    <property type="match status" value="1"/>
</dbReference>
<feature type="modified residue" description="4-aspartylphosphate" evidence="6">
    <location>
        <position position="58"/>
    </location>
</feature>
<evidence type="ECO:0000256" key="6">
    <source>
        <dbReference type="PROSITE-ProRule" id="PRU00169"/>
    </source>
</evidence>
<evidence type="ECO:0000259" key="7">
    <source>
        <dbReference type="PROSITE" id="PS50110"/>
    </source>
</evidence>